<name>A0A4U2YRU3_9ACTN</name>
<feature type="transmembrane region" description="Helical" evidence="3">
    <location>
        <begin position="20"/>
        <end position="40"/>
    </location>
</feature>
<evidence type="ECO:0000256" key="2">
    <source>
        <dbReference type="SAM" id="MobiDB-lite"/>
    </source>
</evidence>
<keyword evidence="5" id="KW-1185">Reference proteome</keyword>
<dbReference type="Gene3D" id="2.40.260.10">
    <property type="entry name" value="Sortase"/>
    <property type="match status" value="1"/>
</dbReference>
<gene>
    <name evidence="4" type="ORF">FC770_10125</name>
</gene>
<keyword evidence="3" id="KW-0812">Transmembrane</keyword>
<protein>
    <submittedName>
        <fullName evidence="4">Class F sortase</fullName>
    </submittedName>
</protein>
<organism evidence="4 5">
    <name type="scientific">Nocardioides jishulii</name>
    <dbReference type="NCBI Taxonomy" id="2575440"/>
    <lineage>
        <taxon>Bacteria</taxon>
        <taxon>Bacillati</taxon>
        <taxon>Actinomycetota</taxon>
        <taxon>Actinomycetes</taxon>
        <taxon>Propionibacteriales</taxon>
        <taxon>Nocardioidaceae</taxon>
        <taxon>Nocardioides</taxon>
    </lineage>
</organism>
<dbReference type="GO" id="GO:0016787">
    <property type="term" value="F:hydrolase activity"/>
    <property type="evidence" value="ECO:0007669"/>
    <property type="project" value="UniProtKB-KW"/>
</dbReference>
<dbReference type="CDD" id="cd05829">
    <property type="entry name" value="Sortase_F"/>
    <property type="match status" value="1"/>
</dbReference>
<dbReference type="SUPFAM" id="SSF63817">
    <property type="entry name" value="Sortase"/>
    <property type="match status" value="1"/>
</dbReference>
<dbReference type="NCBIfam" id="NF033748">
    <property type="entry name" value="class_F_sortase"/>
    <property type="match status" value="1"/>
</dbReference>
<dbReference type="OrthoDB" id="525039at2"/>
<reference evidence="4 5" key="1">
    <citation type="submission" date="2019-04" db="EMBL/GenBank/DDBJ databases">
        <authorList>
            <person name="Dong K."/>
        </authorList>
    </citation>
    <scope>NUCLEOTIDE SEQUENCE [LARGE SCALE GENOMIC DNA]</scope>
    <source>
        <strain evidence="5">dk3543</strain>
    </source>
</reference>
<keyword evidence="3" id="KW-0472">Membrane</keyword>
<dbReference type="RefSeq" id="WP_137065969.1">
    <property type="nucleotide sequence ID" value="NZ_CP040748.1"/>
</dbReference>
<dbReference type="InterPro" id="IPR042001">
    <property type="entry name" value="Sortase_F"/>
</dbReference>
<comment type="caution">
    <text evidence="4">The sequence shown here is derived from an EMBL/GenBank/DDBJ whole genome shotgun (WGS) entry which is preliminary data.</text>
</comment>
<feature type="region of interest" description="Disordered" evidence="2">
    <location>
        <begin position="43"/>
        <end position="71"/>
    </location>
</feature>
<evidence type="ECO:0000256" key="1">
    <source>
        <dbReference type="ARBA" id="ARBA00022801"/>
    </source>
</evidence>
<dbReference type="Proteomes" id="UP000307808">
    <property type="component" value="Unassembled WGS sequence"/>
</dbReference>
<dbReference type="AlphaFoldDB" id="A0A4U2YRU3"/>
<proteinExistence type="predicted"/>
<sequence>MPGPAGSHTGAARTPLRRWVLPTCLFVVTLALATAGILITQGDSTATPGKGPGQATVAPTSSPTQAADEVDLSRSPVSISIAAIDVASDLVRLGLQSDRTVQVPEDADKAGWYELGAAPGQVGSAVILGHVDSSDGPAVFHRLGELAPGARIRVRMGTGDDEVFAVSRVETVRNADFPAAEVYASHGRPTLTLVTCGGEYDRARGGYQSNVIVYSERVEAHR</sequence>
<keyword evidence="1" id="KW-0378">Hydrolase</keyword>
<accession>A0A4U2YRU3</accession>
<dbReference type="Pfam" id="PF04203">
    <property type="entry name" value="Sortase"/>
    <property type="match status" value="1"/>
</dbReference>
<dbReference type="InterPro" id="IPR023365">
    <property type="entry name" value="Sortase_dom-sf"/>
</dbReference>
<dbReference type="EMBL" id="SZPY01000002">
    <property type="protein sequence ID" value="TKI62701.1"/>
    <property type="molecule type" value="Genomic_DNA"/>
</dbReference>
<evidence type="ECO:0000313" key="5">
    <source>
        <dbReference type="Proteomes" id="UP000307808"/>
    </source>
</evidence>
<evidence type="ECO:0000313" key="4">
    <source>
        <dbReference type="EMBL" id="TKI62701.1"/>
    </source>
</evidence>
<dbReference type="InterPro" id="IPR005754">
    <property type="entry name" value="Sortase"/>
</dbReference>
<keyword evidence="3" id="KW-1133">Transmembrane helix</keyword>
<evidence type="ECO:0000256" key="3">
    <source>
        <dbReference type="SAM" id="Phobius"/>
    </source>
</evidence>